<dbReference type="InterPro" id="IPR010981">
    <property type="entry name" value="SinR/SinI_dimer_dom"/>
</dbReference>
<evidence type="ECO:0000259" key="1">
    <source>
        <dbReference type="PROSITE" id="PS51500"/>
    </source>
</evidence>
<gene>
    <name evidence="2" type="primary">sinI</name>
    <name evidence="2" type="ORF">D7Z54_15130</name>
</gene>
<protein>
    <submittedName>
        <fullName evidence="2">DNA-binding anti-repressor SinI</fullName>
    </submittedName>
</protein>
<reference evidence="2 3" key="1">
    <citation type="submission" date="2018-10" db="EMBL/GenBank/DDBJ databases">
        <title>Draft genome sequence of Bacillus salarius IM0101, isolated from a hypersaline soil in Inner Mongolia, China.</title>
        <authorList>
            <person name="Yamprayoonswat W."/>
            <person name="Boonvisut S."/>
            <person name="Jumpathong W."/>
            <person name="Sittihan S."/>
            <person name="Ruangsuj P."/>
            <person name="Wanthongcharoen S."/>
            <person name="Thongpramul N."/>
            <person name="Pimmason S."/>
            <person name="Yu B."/>
            <person name="Yasawong M."/>
        </authorList>
    </citation>
    <scope>NUCLEOTIDE SEQUENCE [LARGE SCALE GENOMIC DNA]</scope>
    <source>
        <strain evidence="2 3">IM0101</strain>
    </source>
</reference>
<dbReference type="Pfam" id="PF08671">
    <property type="entry name" value="SinI"/>
    <property type="match status" value="1"/>
</dbReference>
<feature type="domain" description="Sin" evidence="1">
    <location>
        <begin position="1"/>
        <end position="38"/>
    </location>
</feature>
<keyword evidence="2" id="KW-0238">DNA-binding</keyword>
<dbReference type="AlphaFoldDB" id="A0A3R9WS95"/>
<accession>A0A3R9WS95</accession>
<comment type="caution">
    <text evidence="2">The sequence shown here is derived from an EMBL/GenBank/DDBJ whole genome shotgun (WGS) entry which is preliminary data.</text>
</comment>
<dbReference type="GO" id="GO:0003677">
    <property type="term" value="F:DNA binding"/>
    <property type="evidence" value="ECO:0007669"/>
    <property type="project" value="UniProtKB-KW"/>
</dbReference>
<proteinExistence type="predicted"/>
<dbReference type="GO" id="GO:0046983">
    <property type="term" value="F:protein dimerization activity"/>
    <property type="evidence" value="ECO:0007669"/>
    <property type="project" value="InterPro"/>
</dbReference>
<dbReference type="EMBL" id="RBVX01000014">
    <property type="protein sequence ID" value="RSL32486.1"/>
    <property type="molecule type" value="Genomic_DNA"/>
</dbReference>
<dbReference type="InterPro" id="IPR036281">
    <property type="entry name" value="SinR/SinI_dimer_dom_sf"/>
</dbReference>
<name>A0A3R9WS95_9BACI</name>
<evidence type="ECO:0000313" key="3">
    <source>
        <dbReference type="Proteomes" id="UP000275076"/>
    </source>
</evidence>
<dbReference type="Proteomes" id="UP000275076">
    <property type="component" value="Unassembled WGS sequence"/>
</dbReference>
<evidence type="ECO:0000313" key="2">
    <source>
        <dbReference type="EMBL" id="RSL32486.1"/>
    </source>
</evidence>
<organism evidence="2 3">
    <name type="scientific">Salibacterium salarium</name>
    <dbReference type="NCBI Taxonomy" id="284579"/>
    <lineage>
        <taxon>Bacteria</taxon>
        <taxon>Bacillati</taxon>
        <taxon>Bacillota</taxon>
        <taxon>Bacilli</taxon>
        <taxon>Bacillales</taxon>
        <taxon>Bacillaceae</taxon>
    </lineage>
</organism>
<dbReference type="OrthoDB" id="2913333at2"/>
<dbReference type="PROSITE" id="PS51500">
    <property type="entry name" value="SIN"/>
    <property type="match status" value="1"/>
</dbReference>
<dbReference type="SUPFAM" id="SSF47406">
    <property type="entry name" value="SinR repressor dimerisation domain-like"/>
    <property type="match status" value="1"/>
</dbReference>
<sequence>MNMLVPIKLDQEWVDLIKEAKEAGLTLEEVKEFFDREDLDTNR</sequence>
<dbReference type="GO" id="GO:0006355">
    <property type="term" value="P:regulation of DNA-templated transcription"/>
    <property type="evidence" value="ECO:0007669"/>
    <property type="project" value="InterPro"/>
</dbReference>
<keyword evidence="3" id="KW-1185">Reference proteome</keyword>